<dbReference type="AlphaFoldDB" id="A0A238ZHH9"/>
<dbReference type="Proteomes" id="UP000198412">
    <property type="component" value="Unassembled WGS sequence"/>
</dbReference>
<proteinExistence type="predicted"/>
<evidence type="ECO:0000313" key="2">
    <source>
        <dbReference type="Proteomes" id="UP000198412"/>
    </source>
</evidence>
<dbReference type="RefSeq" id="WP_089379583.1">
    <property type="nucleotide sequence ID" value="NZ_FZNX01000007.1"/>
</dbReference>
<evidence type="ECO:0000313" key="1">
    <source>
        <dbReference type="EMBL" id="SNR82925.1"/>
    </source>
</evidence>
<keyword evidence="2" id="KW-1185">Reference proteome</keyword>
<dbReference type="EMBL" id="FZNX01000007">
    <property type="protein sequence ID" value="SNR82925.1"/>
    <property type="molecule type" value="Genomic_DNA"/>
</dbReference>
<accession>A0A238ZHH9</accession>
<evidence type="ECO:0008006" key="3">
    <source>
        <dbReference type="Google" id="ProtNLM"/>
    </source>
</evidence>
<reference evidence="2" key="1">
    <citation type="submission" date="2017-06" db="EMBL/GenBank/DDBJ databases">
        <authorList>
            <person name="Varghese N."/>
            <person name="Submissions S."/>
        </authorList>
    </citation>
    <scope>NUCLEOTIDE SEQUENCE [LARGE SCALE GENOMIC DNA]</scope>
    <source>
        <strain evidence="2">DSM 27993</strain>
    </source>
</reference>
<dbReference type="OrthoDB" id="1443689at2"/>
<name>A0A238ZHH9_9FLAO</name>
<protein>
    <recommendedName>
        <fullName evidence="3">Four helix bundle protein</fullName>
    </recommendedName>
</protein>
<gene>
    <name evidence="1" type="ORF">SAMN04488111_3325</name>
</gene>
<sequence>MLDSTEYNLKQSVIYQKSIDIFRLTRSIAAYVTNEKSIQSMYLSKRESDRYANNLVMDSLGLVPKIAEIEIQQNPILKLKYAKSLQYFIDNLYNNCMKLEGTKIHGKDFVRMLRKELILLRRMHKRYVKSLL</sequence>
<organism evidence="1 2">
    <name type="scientific">Lutibacter flavus</name>
    <dbReference type="NCBI Taxonomy" id="691689"/>
    <lineage>
        <taxon>Bacteria</taxon>
        <taxon>Pseudomonadati</taxon>
        <taxon>Bacteroidota</taxon>
        <taxon>Flavobacteriia</taxon>
        <taxon>Flavobacteriales</taxon>
        <taxon>Flavobacteriaceae</taxon>
        <taxon>Lutibacter</taxon>
    </lineage>
</organism>